<name>A0A5Q0Q806_9SPHI</name>
<dbReference type="Proteomes" id="UP000326921">
    <property type="component" value="Chromosome"/>
</dbReference>
<dbReference type="AlphaFoldDB" id="A0A5Q0Q806"/>
<evidence type="ECO:0000313" key="2">
    <source>
        <dbReference type="Proteomes" id="UP000326921"/>
    </source>
</evidence>
<proteinExistence type="predicted"/>
<evidence type="ECO:0000313" key="1">
    <source>
        <dbReference type="EMBL" id="QGA24961.1"/>
    </source>
</evidence>
<keyword evidence="2" id="KW-1185">Reference proteome</keyword>
<protein>
    <recommendedName>
        <fullName evidence="3">TFIIB-type zinc ribbon-containing protein</fullName>
    </recommendedName>
</protein>
<dbReference type="RefSeq" id="WP_153509283.1">
    <property type="nucleotide sequence ID" value="NZ_CP045652.1"/>
</dbReference>
<dbReference type="EMBL" id="CP045652">
    <property type="protein sequence ID" value="QGA24961.1"/>
    <property type="molecule type" value="Genomic_DNA"/>
</dbReference>
<organism evidence="1 2">
    <name type="scientific">Sphingobacterium zhuxiongii</name>
    <dbReference type="NCBI Taxonomy" id="2662364"/>
    <lineage>
        <taxon>Bacteria</taxon>
        <taxon>Pseudomonadati</taxon>
        <taxon>Bacteroidota</taxon>
        <taxon>Sphingobacteriia</taxon>
        <taxon>Sphingobacteriales</taxon>
        <taxon>Sphingobacteriaceae</taxon>
        <taxon>Sphingobacterium</taxon>
    </lineage>
</organism>
<reference evidence="1 2" key="1">
    <citation type="submission" date="2019-10" db="EMBL/GenBank/DDBJ databases">
        <authorList>
            <person name="Dong K."/>
        </authorList>
    </citation>
    <scope>NUCLEOTIDE SEQUENCE [LARGE SCALE GENOMIC DNA]</scope>
    <source>
        <strain evidence="2">dk4302</strain>
    </source>
</reference>
<sequence length="167" mass="19338">MEPLKAYTCQNSDFIDHVDVICPKCHKKALVIGVSTNASREEQEEKVRFACHSCSYSLKLANTPKTLFYRTSRGKSVYGRILHLNAPIDPFFGFNVWYQIDSAHGLLWAYNEAHLSVIESYIKDKLRPRSNIFHMNRSIGSRLPKWVGIAKNREYLLKLIERAKHKI</sequence>
<gene>
    <name evidence="1" type="ORF">GFH32_00875</name>
</gene>
<dbReference type="KEGG" id="sphe:GFH32_00875"/>
<accession>A0A5Q0Q806</accession>
<evidence type="ECO:0008006" key="3">
    <source>
        <dbReference type="Google" id="ProtNLM"/>
    </source>
</evidence>